<proteinExistence type="predicted"/>
<accession>A0A917NNN1</accession>
<sequence length="480" mass="49194">MPKHTSRRTRRSVLVALGLLTGVVIAPELPASGVGPGAGERVRQDFNGDGYEDLAVSAPDATVNGKHGAGYVAVVYGSANGLDLHKKKVYSQASAGVPGNPETRDAFGYGLGAADLDGDGFTDLLVEAQGEKWQYGGVTRQSSRTVLWGGAAGFVSATVLPAVGDSPYQDGHVVNGDFNGDGHQDLVRMGSVEFGPFERDGSPVSTQDTGLTYKSNQSLAALAAGDADGDGNTDLVARVREETDDGEEITGHFYLHYVRGSRDGLRPLTVLKDAQGRPVESDSLSLELGDLNGDGRADLVDGYKKLKIFCSTASGPDTTAPLVIDQNTPGVPGTQEAVDHFGSQVSIGDVDGDGYGDILAGDSAEAVGTVKYAGTFAVIPGGPNGPTGGGTKVFSQNSSGVPGASESYDNFGEAVELVDSNDDGRAEPVVGAMGENGFNGAVWVFRSTTAGVTAKGSFSFGAGTLGTVAKLAGLGDEFTD</sequence>
<dbReference type="EMBL" id="BMQA01000006">
    <property type="protein sequence ID" value="GGJ13804.1"/>
    <property type="molecule type" value="Genomic_DNA"/>
</dbReference>
<dbReference type="Gene3D" id="2.130.10.130">
    <property type="entry name" value="Integrin alpha, N-terminal"/>
    <property type="match status" value="4"/>
</dbReference>
<dbReference type="PANTHER" id="PTHR46580:SF2">
    <property type="entry name" value="MAM DOMAIN-CONTAINING PROTEIN"/>
    <property type="match status" value="1"/>
</dbReference>
<reference evidence="4" key="1">
    <citation type="journal article" date="2014" name="Int. J. Syst. Evol. Microbiol.">
        <title>Complete genome sequence of Corynebacterium casei LMG S-19264T (=DSM 44701T), isolated from a smear-ripened cheese.</title>
        <authorList>
            <consortium name="US DOE Joint Genome Institute (JGI-PGF)"/>
            <person name="Walter F."/>
            <person name="Albersmeier A."/>
            <person name="Kalinowski J."/>
            <person name="Ruckert C."/>
        </authorList>
    </citation>
    <scope>NUCLEOTIDE SEQUENCE</scope>
    <source>
        <strain evidence="4">JCM 3086</strain>
    </source>
</reference>
<comment type="caution">
    <text evidence="4">The sequence shown here is derived from an EMBL/GenBank/DDBJ whole genome shotgun (WGS) entry which is preliminary data.</text>
</comment>
<name>A0A917NNN1_9ACTN</name>
<dbReference type="InterPro" id="IPR013517">
    <property type="entry name" value="FG-GAP"/>
</dbReference>
<evidence type="ECO:0000313" key="5">
    <source>
        <dbReference type="Proteomes" id="UP000657574"/>
    </source>
</evidence>
<reference evidence="4" key="2">
    <citation type="submission" date="2020-09" db="EMBL/GenBank/DDBJ databases">
        <authorList>
            <person name="Sun Q."/>
            <person name="Ohkuma M."/>
        </authorList>
    </citation>
    <scope>NUCLEOTIDE SEQUENCE</scope>
    <source>
        <strain evidence="4">JCM 3086</strain>
    </source>
</reference>
<keyword evidence="2" id="KW-0677">Repeat</keyword>
<evidence type="ECO:0000256" key="1">
    <source>
        <dbReference type="ARBA" id="ARBA00022729"/>
    </source>
</evidence>
<dbReference type="InterPro" id="IPR028994">
    <property type="entry name" value="Integrin_alpha_N"/>
</dbReference>
<dbReference type="Pfam" id="PF01839">
    <property type="entry name" value="FG-GAP"/>
    <property type="match status" value="3"/>
</dbReference>
<dbReference type="InterPro" id="IPR013519">
    <property type="entry name" value="Int_alpha_beta-p"/>
</dbReference>
<protein>
    <recommendedName>
        <fullName evidence="6">Integrin-like protein</fullName>
    </recommendedName>
</protein>
<evidence type="ECO:0000256" key="3">
    <source>
        <dbReference type="ARBA" id="ARBA00023180"/>
    </source>
</evidence>
<dbReference type="Proteomes" id="UP000657574">
    <property type="component" value="Unassembled WGS sequence"/>
</dbReference>
<dbReference type="AlphaFoldDB" id="A0A917NNN1"/>
<dbReference type="SUPFAM" id="SSF69318">
    <property type="entry name" value="Integrin alpha N-terminal domain"/>
    <property type="match status" value="2"/>
</dbReference>
<gene>
    <name evidence="4" type="ORF">GCM10010121_025450</name>
</gene>
<keyword evidence="5" id="KW-1185">Reference proteome</keyword>
<evidence type="ECO:0008006" key="6">
    <source>
        <dbReference type="Google" id="ProtNLM"/>
    </source>
</evidence>
<dbReference type="PANTHER" id="PTHR46580">
    <property type="entry name" value="SENSOR KINASE-RELATED"/>
    <property type="match status" value="1"/>
</dbReference>
<evidence type="ECO:0000313" key="4">
    <source>
        <dbReference type="EMBL" id="GGJ13804.1"/>
    </source>
</evidence>
<organism evidence="4 5">
    <name type="scientific">Streptomyces brasiliensis</name>
    <dbReference type="NCBI Taxonomy" id="1954"/>
    <lineage>
        <taxon>Bacteria</taxon>
        <taxon>Bacillati</taxon>
        <taxon>Actinomycetota</taxon>
        <taxon>Actinomycetes</taxon>
        <taxon>Kitasatosporales</taxon>
        <taxon>Streptomycetaceae</taxon>
        <taxon>Streptomyces</taxon>
    </lineage>
</organism>
<keyword evidence="1" id="KW-0732">Signal</keyword>
<dbReference type="SMART" id="SM00191">
    <property type="entry name" value="Int_alpha"/>
    <property type="match status" value="4"/>
</dbReference>
<dbReference type="RefSeq" id="WP_189311225.1">
    <property type="nucleotide sequence ID" value="NZ_BMQA01000006.1"/>
</dbReference>
<evidence type="ECO:0000256" key="2">
    <source>
        <dbReference type="ARBA" id="ARBA00022737"/>
    </source>
</evidence>
<keyword evidence="3" id="KW-0325">Glycoprotein</keyword>